<feature type="domain" description="UspA" evidence="2">
    <location>
        <begin position="6"/>
        <end position="144"/>
    </location>
</feature>
<accession>A0A8I0KJY4</accession>
<dbReference type="PANTHER" id="PTHR46268">
    <property type="entry name" value="STRESS RESPONSE PROTEIN NHAX"/>
    <property type="match status" value="1"/>
</dbReference>
<dbReference type="Pfam" id="PF00582">
    <property type="entry name" value="Usp"/>
    <property type="match status" value="1"/>
</dbReference>
<evidence type="ECO:0000313" key="6">
    <source>
        <dbReference type="Proteomes" id="UP000659061"/>
    </source>
</evidence>
<dbReference type="RefSeq" id="WP_179426274.1">
    <property type="nucleotide sequence ID" value="NZ_BAAAMP010000002.1"/>
</dbReference>
<dbReference type="InterPro" id="IPR006016">
    <property type="entry name" value="UspA"/>
</dbReference>
<name>A0A8I0KJY4_9ACTN</name>
<sequence>MPFSGPIVVGHDGSSFADQALRWALVLAERAHMPVTIVRAWTMRTAPKPKTHEFGYVPPASDYADAVRERLEEQTRELLAEHPDVEVTLKVERGQPATVVVEASEGASLLVVGPRGLGGFKGLMLGSVSEHAVGSAPCPVVVVRGADEDPAQSEPEA</sequence>
<reference evidence="3" key="2">
    <citation type="submission" date="2020-09" db="EMBL/GenBank/DDBJ databases">
        <title>Novel species in genus Aeromicrobium.</title>
        <authorList>
            <person name="Zhang G."/>
        </authorList>
    </citation>
    <scope>NUCLEOTIDE SEQUENCE</scope>
    <source>
        <strain evidence="3">SSW1-57</strain>
    </source>
</reference>
<comment type="similarity">
    <text evidence="1">Belongs to the universal stress protein A family.</text>
</comment>
<dbReference type="Proteomes" id="UP000587211">
    <property type="component" value="Unassembled WGS sequence"/>
</dbReference>
<proteinExistence type="inferred from homology"/>
<dbReference type="SUPFAM" id="SSF52402">
    <property type="entry name" value="Adenine nucleotide alpha hydrolases-like"/>
    <property type="match status" value="1"/>
</dbReference>
<gene>
    <name evidence="4" type="ORF">BJ975_002410</name>
    <name evidence="3" type="ORF">IDH50_16145</name>
</gene>
<dbReference type="AlphaFoldDB" id="A0A8I0KJY4"/>
<dbReference type="Gene3D" id="3.40.50.620">
    <property type="entry name" value="HUPs"/>
    <property type="match status" value="1"/>
</dbReference>
<evidence type="ECO:0000313" key="3">
    <source>
        <dbReference type="EMBL" id="MBD1271777.1"/>
    </source>
</evidence>
<evidence type="ECO:0000313" key="4">
    <source>
        <dbReference type="EMBL" id="NYI39035.1"/>
    </source>
</evidence>
<dbReference type="Proteomes" id="UP000659061">
    <property type="component" value="Unassembled WGS sequence"/>
</dbReference>
<evidence type="ECO:0000256" key="1">
    <source>
        <dbReference type="ARBA" id="ARBA00008791"/>
    </source>
</evidence>
<comment type="caution">
    <text evidence="3">The sequence shown here is derived from an EMBL/GenBank/DDBJ whole genome shotgun (WGS) entry which is preliminary data.</text>
</comment>
<organism evidence="3 6">
    <name type="scientific">Aeromicrobium tamlense</name>
    <dbReference type="NCBI Taxonomy" id="375541"/>
    <lineage>
        <taxon>Bacteria</taxon>
        <taxon>Bacillati</taxon>
        <taxon>Actinomycetota</taxon>
        <taxon>Actinomycetes</taxon>
        <taxon>Propionibacteriales</taxon>
        <taxon>Nocardioidaceae</taxon>
        <taxon>Aeromicrobium</taxon>
    </lineage>
</organism>
<dbReference type="InterPro" id="IPR006015">
    <property type="entry name" value="Universal_stress_UspA"/>
</dbReference>
<dbReference type="PRINTS" id="PR01438">
    <property type="entry name" value="UNVRSLSTRESS"/>
</dbReference>
<dbReference type="InterPro" id="IPR014729">
    <property type="entry name" value="Rossmann-like_a/b/a_fold"/>
</dbReference>
<dbReference type="EMBL" id="JACWMT010000004">
    <property type="protein sequence ID" value="MBD1271777.1"/>
    <property type="molecule type" value="Genomic_DNA"/>
</dbReference>
<evidence type="ECO:0000259" key="2">
    <source>
        <dbReference type="Pfam" id="PF00582"/>
    </source>
</evidence>
<evidence type="ECO:0000313" key="5">
    <source>
        <dbReference type="Proteomes" id="UP000587211"/>
    </source>
</evidence>
<dbReference type="PANTHER" id="PTHR46268:SF6">
    <property type="entry name" value="UNIVERSAL STRESS PROTEIN UP12"/>
    <property type="match status" value="1"/>
</dbReference>
<protein>
    <submittedName>
        <fullName evidence="4">Nucleotide-binding universal stress UspA family protein</fullName>
    </submittedName>
    <submittedName>
        <fullName evidence="3">Universal stress protein</fullName>
    </submittedName>
</protein>
<dbReference type="EMBL" id="JACBZN010000001">
    <property type="protein sequence ID" value="NYI39035.1"/>
    <property type="molecule type" value="Genomic_DNA"/>
</dbReference>
<keyword evidence="5" id="KW-1185">Reference proteome</keyword>
<reference evidence="4 5" key="1">
    <citation type="submission" date="2020-07" db="EMBL/GenBank/DDBJ databases">
        <title>Sequencing the genomes of 1000 actinobacteria strains.</title>
        <authorList>
            <person name="Klenk H.-P."/>
        </authorList>
    </citation>
    <scope>NUCLEOTIDE SEQUENCE [LARGE SCALE GENOMIC DNA]</scope>
    <source>
        <strain evidence="4 5">DSM 19087</strain>
    </source>
</reference>